<evidence type="ECO:0000313" key="1">
    <source>
        <dbReference type="EnsemblPlants" id="OPUNC11G11540.1"/>
    </source>
</evidence>
<sequence>MSSQNCLKHIIFKRTFYICFLRIGCPSSLLNIGSFSTRGSLHRASTTFRMFTRGSAVAVTS</sequence>
<organism evidence="1">
    <name type="scientific">Oryza punctata</name>
    <name type="common">Red rice</name>
    <dbReference type="NCBI Taxonomy" id="4537"/>
    <lineage>
        <taxon>Eukaryota</taxon>
        <taxon>Viridiplantae</taxon>
        <taxon>Streptophyta</taxon>
        <taxon>Embryophyta</taxon>
        <taxon>Tracheophyta</taxon>
        <taxon>Spermatophyta</taxon>
        <taxon>Magnoliopsida</taxon>
        <taxon>Liliopsida</taxon>
        <taxon>Poales</taxon>
        <taxon>Poaceae</taxon>
        <taxon>BOP clade</taxon>
        <taxon>Oryzoideae</taxon>
        <taxon>Oryzeae</taxon>
        <taxon>Oryzinae</taxon>
        <taxon>Oryza</taxon>
    </lineage>
</organism>
<dbReference type="HOGENOM" id="CLU_2926684_0_0_1"/>
<reference evidence="1" key="2">
    <citation type="submission" date="2018-05" db="EMBL/GenBank/DDBJ databases">
        <title>OpunRS2 (Oryza punctata Reference Sequence Version 2).</title>
        <authorList>
            <person name="Zhang J."/>
            <person name="Kudrna D."/>
            <person name="Lee S."/>
            <person name="Talag J."/>
            <person name="Welchert J."/>
            <person name="Wing R.A."/>
        </authorList>
    </citation>
    <scope>NUCLEOTIDE SEQUENCE [LARGE SCALE GENOMIC DNA]</scope>
</reference>
<reference evidence="1" key="1">
    <citation type="submission" date="2015-04" db="UniProtKB">
        <authorList>
            <consortium name="EnsemblPlants"/>
        </authorList>
    </citation>
    <scope>IDENTIFICATION</scope>
</reference>
<accession>A0A0E0MFI0</accession>
<evidence type="ECO:0000313" key="2">
    <source>
        <dbReference type="Proteomes" id="UP000026962"/>
    </source>
</evidence>
<dbReference type="AlphaFoldDB" id="A0A0E0MFI0"/>
<name>A0A0E0MFI0_ORYPU</name>
<dbReference type="EnsemblPlants" id="OPUNC11G11540.1">
    <property type="protein sequence ID" value="OPUNC11G11540.1"/>
    <property type="gene ID" value="OPUNC11G11540"/>
</dbReference>
<proteinExistence type="predicted"/>
<dbReference type="Gramene" id="OPUNC11G11540.1">
    <property type="protein sequence ID" value="OPUNC11G11540.1"/>
    <property type="gene ID" value="OPUNC11G11540"/>
</dbReference>
<dbReference type="Proteomes" id="UP000026962">
    <property type="component" value="Chromosome 11"/>
</dbReference>
<protein>
    <submittedName>
        <fullName evidence="1">Uncharacterized protein</fullName>
    </submittedName>
</protein>
<keyword evidence="2" id="KW-1185">Reference proteome</keyword>